<geneLocation type="plasmid" evidence="1">
    <name>pA246-CTX-M-3</name>
</geneLocation>
<keyword evidence="1" id="KW-0614">Plasmid</keyword>
<accession>A0A7T7K6M7</accession>
<evidence type="ECO:0000313" key="1">
    <source>
        <dbReference type="EMBL" id="QQM12598.1"/>
    </source>
</evidence>
<name>A0A7T7K6M7_KLEPN</name>
<protein>
    <submittedName>
        <fullName evidence="1">Uncharacterized protein</fullName>
    </submittedName>
</protein>
<sequence length="56" mass="6237">MAGSGRPAFSYVSGQSKYCRISSRTAITALDTATTARRTTINKLIIRLLHTEQEHR</sequence>
<proteinExistence type="predicted"/>
<organism evidence="1">
    <name type="scientific">Klebsiella pneumoniae subsp. pneumoniae</name>
    <dbReference type="NCBI Taxonomy" id="72407"/>
    <lineage>
        <taxon>Bacteria</taxon>
        <taxon>Pseudomonadati</taxon>
        <taxon>Pseudomonadota</taxon>
        <taxon>Gammaproteobacteria</taxon>
        <taxon>Enterobacterales</taxon>
        <taxon>Enterobacteriaceae</taxon>
        <taxon>Klebsiella/Raoultella group</taxon>
        <taxon>Klebsiella</taxon>
        <taxon>Klebsiella pneumoniae complex</taxon>
    </lineage>
</organism>
<reference evidence="1" key="1">
    <citation type="submission" date="2020-03" db="EMBL/GenBank/DDBJ databases">
        <title>Multidrug resistance plasmid in Klebsiella pneumoniae obtained from an elephant.</title>
        <authorList>
            <person name="Furlan J.P.R."/>
            <person name="Lopes R."/>
            <person name="Stehling E.G."/>
        </authorList>
    </citation>
    <scope>NUCLEOTIDE SEQUENCE</scope>
    <source>
        <strain evidence="1">A246</strain>
        <plasmid evidence="1">pA246-CTX-M-3</plasmid>
    </source>
</reference>
<dbReference type="EMBL" id="MT265678">
    <property type="protein sequence ID" value="QQM12598.1"/>
    <property type="molecule type" value="Genomic_DNA"/>
</dbReference>
<dbReference type="AlphaFoldDB" id="A0A7T7K6M7"/>